<protein>
    <recommendedName>
        <fullName evidence="16">EF-hand domain-containing protein</fullName>
    </recommendedName>
</protein>
<evidence type="ECO:0000256" key="3">
    <source>
        <dbReference type="ARBA" id="ARBA00022553"/>
    </source>
</evidence>
<feature type="transmembrane region" description="Helical" evidence="15">
    <location>
        <begin position="1353"/>
        <end position="1375"/>
    </location>
</feature>
<feature type="transmembrane region" description="Helical" evidence="15">
    <location>
        <begin position="821"/>
        <end position="838"/>
    </location>
</feature>
<evidence type="ECO:0000313" key="18">
    <source>
        <dbReference type="Proteomes" id="UP001152964"/>
    </source>
</evidence>
<feature type="compositionally biased region" description="Low complexity" evidence="14">
    <location>
        <begin position="149"/>
        <end position="166"/>
    </location>
</feature>
<dbReference type="Proteomes" id="UP001152964">
    <property type="component" value="Chromosome 7"/>
</dbReference>
<evidence type="ECO:0000256" key="1">
    <source>
        <dbReference type="ARBA" id="ARBA00004141"/>
    </source>
</evidence>
<feature type="transmembrane region" description="Helical" evidence="15">
    <location>
        <begin position="781"/>
        <end position="801"/>
    </location>
</feature>
<proteinExistence type="predicted"/>
<feature type="region of interest" description="Disordered" evidence="14">
    <location>
        <begin position="207"/>
        <end position="239"/>
    </location>
</feature>
<evidence type="ECO:0000256" key="7">
    <source>
        <dbReference type="ARBA" id="ARBA00022837"/>
    </source>
</evidence>
<keyword evidence="12" id="KW-0325">Glycoprotein</keyword>
<dbReference type="InterPro" id="IPR002048">
    <property type="entry name" value="EF_hand_dom"/>
</dbReference>
<evidence type="ECO:0000256" key="5">
    <source>
        <dbReference type="ARBA" id="ARBA00022673"/>
    </source>
</evidence>
<evidence type="ECO:0000256" key="11">
    <source>
        <dbReference type="ARBA" id="ARBA00023136"/>
    </source>
</evidence>
<dbReference type="InterPro" id="IPR005821">
    <property type="entry name" value="Ion_trans_dom"/>
</dbReference>
<evidence type="ECO:0000256" key="8">
    <source>
        <dbReference type="ARBA" id="ARBA00022882"/>
    </source>
</evidence>
<feature type="transmembrane region" description="Helical" evidence="15">
    <location>
        <begin position="705"/>
        <end position="729"/>
    </location>
</feature>
<dbReference type="PANTHER" id="PTHR45628:SF7">
    <property type="entry name" value="VOLTAGE-DEPENDENT CALCIUM CHANNEL TYPE A SUBUNIT ALPHA-1"/>
    <property type="match status" value="1"/>
</dbReference>
<keyword evidence="6 15" id="KW-0812">Transmembrane</keyword>
<dbReference type="Gene3D" id="1.10.238.10">
    <property type="entry name" value="EF-hand"/>
    <property type="match status" value="1"/>
</dbReference>
<feature type="transmembrane region" description="Helical" evidence="15">
    <location>
        <begin position="1611"/>
        <end position="1627"/>
    </location>
</feature>
<feature type="transmembrane region" description="Helical" evidence="15">
    <location>
        <begin position="675"/>
        <end position="693"/>
    </location>
</feature>
<comment type="subcellular location">
    <subcellularLocation>
        <location evidence="1">Membrane</location>
        <topology evidence="1">Multi-pass membrane protein</topology>
    </subcellularLocation>
</comment>
<feature type="transmembrane region" description="Helical" evidence="15">
    <location>
        <begin position="1756"/>
        <end position="1781"/>
    </location>
</feature>
<dbReference type="Pfam" id="PF00520">
    <property type="entry name" value="Ion_trans"/>
    <property type="match status" value="4"/>
</dbReference>
<accession>A0ABN8VQK4</accession>
<feature type="compositionally biased region" description="Acidic residues" evidence="14">
    <location>
        <begin position="67"/>
        <end position="79"/>
    </location>
</feature>
<keyword evidence="9 15" id="KW-1133">Transmembrane helix</keyword>
<evidence type="ECO:0000256" key="15">
    <source>
        <dbReference type="SAM" id="Phobius"/>
    </source>
</evidence>
<keyword evidence="7" id="KW-0106">Calcium</keyword>
<feature type="compositionally biased region" description="Polar residues" evidence="14">
    <location>
        <begin position="83"/>
        <end position="122"/>
    </location>
</feature>
<feature type="transmembrane region" description="Helical" evidence="15">
    <location>
        <begin position="1670"/>
        <end position="1692"/>
    </location>
</feature>
<reference evidence="17" key="1">
    <citation type="submission" date="2022-08" db="EMBL/GenBank/DDBJ databases">
        <authorList>
            <person name="Byrne P K."/>
        </authorList>
    </citation>
    <scope>NUCLEOTIDE SEQUENCE</scope>
    <source>
        <strain evidence="17">UCD650</strain>
    </source>
</reference>
<feature type="transmembrane region" description="Helical" evidence="15">
    <location>
        <begin position="1220"/>
        <end position="1240"/>
    </location>
</feature>
<feature type="transmembrane region" description="Helical" evidence="15">
    <location>
        <begin position="396"/>
        <end position="419"/>
    </location>
</feature>
<keyword evidence="3" id="KW-0597">Phosphoprotein</keyword>
<keyword evidence="18" id="KW-1185">Reference proteome</keyword>
<dbReference type="EMBL" id="OX291497">
    <property type="protein sequence ID" value="CAI2013171.1"/>
    <property type="molecule type" value="Genomic_DNA"/>
</dbReference>
<keyword evidence="11 15" id="KW-0472">Membrane</keyword>
<gene>
    <name evidence="17" type="primary">U6500G04650</name>
    <name evidence="17" type="ORF">SEUBUCD650_0G04650</name>
</gene>
<dbReference type="SUPFAM" id="SSF81324">
    <property type="entry name" value="Voltage-gated potassium channels"/>
    <property type="match status" value="4"/>
</dbReference>
<dbReference type="PROSITE" id="PS50222">
    <property type="entry name" value="EF_HAND_2"/>
    <property type="match status" value="1"/>
</dbReference>
<feature type="compositionally biased region" description="Low complexity" evidence="14">
    <location>
        <begin position="123"/>
        <end position="133"/>
    </location>
</feature>
<feature type="transmembrane region" description="Helical" evidence="15">
    <location>
        <begin position="1633"/>
        <end position="1650"/>
    </location>
</feature>
<evidence type="ECO:0000256" key="12">
    <source>
        <dbReference type="ARBA" id="ARBA00023180"/>
    </source>
</evidence>
<feature type="transmembrane region" description="Helical" evidence="15">
    <location>
        <begin position="850"/>
        <end position="869"/>
    </location>
</feature>
<feature type="compositionally biased region" description="Acidic residues" evidence="14">
    <location>
        <begin position="229"/>
        <end position="239"/>
    </location>
</feature>
<evidence type="ECO:0000256" key="6">
    <source>
        <dbReference type="ARBA" id="ARBA00022692"/>
    </source>
</evidence>
<dbReference type="Gene3D" id="1.20.120.350">
    <property type="entry name" value="Voltage-gated potassium channels. Chain C"/>
    <property type="match status" value="2"/>
</dbReference>
<keyword evidence="8" id="KW-0851">Voltage-gated channel</keyword>
<keyword evidence="10" id="KW-0406">Ion transport</keyword>
<keyword evidence="5" id="KW-0107">Calcium channel</keyword>
<feature type="transmembrane region" description="Helical" evidence="15">
    <location>
        <begin position="1463"/>
        <end position="1486"/>
    </location>
</feature>
<feature type="transmembrane region" description="Helical" evidence="15">
    <location>
        <begin position="985"/>
        <end position="1011"/>
    </location>
</feature>
<dbReference type="InterPro" id="IPR027359">
    <property type="entry name" value="Volt_channel_dom_sf"/>
</dbReference>
<feature type="transmembrane region" description="Helical" evidence="15">
    <location>
        <begin position="1571"/>
        <end position="1591"/>
    </location>
</feature>
<feature type="transmembrane region" description="Helical" evidence="15">
    <location>
        <begin position="359"/>
        <end position="376"/>
    </location>
</feature>
<evidence type="ECO:0000259" key="16">
    <source>
        <dbReference type="PROSITE" id="PS50222"/>
    </source>
</evidence>
<name>A0ABN8VQK4_SACEU</name>
<evidence type="ECO:0000256" key="10">
    <source>
        <dbReference type="ARBA" id="ARBA00023065"/>
    </source>
</evidence>
<evidence type="ECO:0000256" key="2">
    <source>
        <dbReference type="ARBA" id="ARBA00022448"/>
    </source>
</evidence>
<evidence type="ECO:0000256" key="13">
    <source>
        <dbReference type="ARBA" id="ARBA00023303"/>
    </source>
</evidence>
<sequence length="2044" mass="234655">MEGRKRTLTEPFEPNKNPFADNAAIMTEDSEDEVERNDDHLETRPQALVPPSLNIVPPDSTGYTIEGEQEDSNSDDNEKDDSLISNIFRTRIGRSTNKNMSRPKLSLQTASFSAAESSGRNASPSVGSAKSSSQHIDLNDERLRRRSFSNYSRTSSRRVSNSASSTDRPPRSAKVLSLIAADDMDEFEDLQKGFKSAIDEEGLTWLPQLNKSHTGPVAGEEGEGRGGAEEDEIEGEEDDYDESIADVHTPNVGTSAAPGSIHLAPELGQSRPLSEAHEGFLYTSRKKSSPKFIDHLSPQKKSKDQAEVNEHTIDIPDFEALQKKLDKRPFVLYGHSLGIFSPTNKIRLKIARCLLNKRYSFLCSLLLTFYTILLAVRTYDPHNVVFLYRFSDWTDYFIFILSACFTANDVAKIIAFGFWDDSQMFSAYGREYKSILQRSGIMKLYTYMREKYGSELIDFIIPFKIESTEEEKKYQQKSLTASLTQPYGAKGQNRSFATPRAFARSSWNRIDLVSSVSFWLGMFLSIRSYDSKAGIRIFKPLAILRILRLVNIDTGMPSILRGLKYGIPQLVNVSSMLVYFWIFFGILGVQIFQGSFRRQCVWYNSEDPTDTYQYNLQFCGGHLDPVTKQRQNYIYEDGTEGPVSKGFLCPQYSKCVSNANPYNGRISFDNIVNSMELVFVIMSANTFTDLMYYTMDSDEMAACLFFIVCIFVLTIWLLNLLIAVLVSSFEIANEEYKKRKTIYGSKNMGYIARLITGYWKYFKLKANQAKFPNWSQKGQMIYSYVEFIFVMLIICDIGMRASVKVTTSAHYANILLKTDRGISIVLFIESIVRLILYLPNMWKFLTKPSYVYDLIISIITLVISCLAVEGVLGHAYAWLSIFQISRFYRVIISFNLTKKLWKQILGNGVMIWNLSSFYFFFTFLVAIVMAVYFEGVVPPEEMADQPFGMYSLPNSFLSLFIIGSTENWTDILYPLQKHSPNISSAFFCSVLFIIWFLLSNSVILNIFIALISESMEVKEEEKRPQQIKHYLKFVYPQKIQEYTHASLIARIRKKLFGSRSNEDTRDFKQFLMRGTAIMNIAQNMGELADELKEPPSQNIIQRGLSKLTKGVPSLRRLRMFANNPFYKSSDVVFTETNDINGRTYVLQLNEYEEEKLEYLKRYPLFNYSYYFFSPQHRFRKFCQRLVPPSTGKRTDGTRFVEDSTDLYNKRSYFHHIERDVFVFIFALATILLIVCSCYVTPLYRMYNHMGTWNWSSALDCAFIGAFSIEFIVKTIADGFLYSPNAYLRNPWNFIDFLVLVSMWINLIAYLKNNGNLSRIFKGLTALRALRCLTISNTARQTFNLVMFDGLNKIFEAGLISLSLLFPFTVWGLNIFKGRLGTCNDGSLGREQCYNEYSNSVFQWEIMSPRVYQQPYLHLDSFASAFNSLYQIISLEGWVDLLEDMMNSSGIGTPATVMGSAGSAVFLVLFNFLSMVFILNLFVSFIVNNQARTTGSAYYTIEEKAWLESQKLLSQAKPKAIPNLIELSKIRQFFYQIAVDKKNLYYASFLQIVLYIHIIMLLSRSYDPKHLIGYQGVFFMFSTSVFLIQEAFHMCGEGPRLYFRQKWNSTRLSIVIIAFIMNAVAFHIPASHYWFHNTKGFFLLVIFLFVIPQNDTLTELLETAMASLPPILSLTYTWGVLFLVYAIALNQIFGLTRLGSNTTDNINFRTIIKSMIVLFRCSFGEGWNYIMNDLTISEPYCSSDDNSTYTDCGSETYAYLLLMSWNIISMYIFVNMFVSLIIGNFSYVYRSGGSSSGINRSEIKKYIEAWSKFDTDGTGELELSYLPKIMHSFDGPLSFKIWEGRLTIKNLVKNFMEVNPEDPYDVKIDLNGLNKELNTISKAKVIQRKLQYRRFVQGIHYTNAYNGGIRFSDLLLQIPLFTTYSARECLGIDQYVHYLYVLGKVDKYLENQRNFDVLEMVVTRWKFHSRMKRAIEPDWDVKDHLASSHISNIDINAESVPETAMTEPIGTPRMNYGVNNFMWSPRIDQASTMEPTEKPKDGNSE</sequence>
<feature type="domain" description="EF-hand" evidence="16">
    <location>
        <begin position="1800"/>
        <end position="1835"/>
    </location>
</feature>
<evidence type="ECO:0000256" key="9">
    <source>
        <dbReference type="ARBA" id="ARBA00022989"/>
    </source>
</evidence>
<evidence type="ECO:0000256" key="4">
    <source>
        <dbReference type="ARBA" id="ARBA00022568"/>
    </source>
</evidence>
<feature type="transmembrane region" description="Helical" evidence="15">
    <location>
        <begin position="570"/>
        <end position="589"/>
    </location>
</feature>
<feature type="transmembrane region" description="Helical" evidence="15">
    <location>
        <begin position="1543"/>
        <end position="1565"/>
    </location>
</feature>
<feature type="transmembrane region" description="Helical" evidence="15">
    <location>
        <begin position="1291"/>
        <end position="1310"/>
    </location>
</feature>
<keyword evidence="4" id="KW-0109">Calcium transport</keyword>
<dbReference type="InterPro" id="IPR050599">
    <property type="entry name" value="VDCC_alpha-1_subunit"/>
</dbReference>
<organism evidence="17 18">
    <name type="scientific">Saccharomyces eubayanus</name>
    <name type="common">Yeast</name>
    <dbReference type="NCBI Taxonomy" id="1080349"/>
    <lineage>
        <taxon>Eukaryota</taxon>
        <taxon>Fungi</taxon>
        <taxon>Dikarya</taxon>
        <taxon>Ascomycota</taxon>
        <taxon>Saccharomycotina</taxon>
        <taxon>Saccharomycetes</taxon>
        <taxon>Saccharomycetales</taxon>
        <taxon>Saccharomycetaceae</taxon>
        <taxon>Saccharomyces</taxon>
    </lineage>
</organism>
<evidence type="ECO:0000313" key="17">
    <source>
        <dbReference type="EMBL" id="CAI2013171.1"/>
    </source>
</evidence>
<dbReference type="PANTHER" id="PTHR45628">
    <property type="entry name" value="VOLTAGE-DEPENDENT CALCIUM CHANNEL TYPE A SUBUNIT ALPHA-1"/>
    <property type="match status" value="1"/>
</dbReference>
<keyword evidence="13" id="KW-0407">Ion channel</keyword>
<feature type="transmembrane region" description="Helical" evidence="15">
    <location>
        <begin position="909"/>
        <end position="933"/>
    </location>
</feature>
<keyword evidence="2" id="KW-0813">Transport</keyword>
<dbReference type="Gene3D" id="1.10.287.70">
    <property type="match status" value="4"/>
</dbReference>
<evidence type="ECO:0000256" key="14">
    <source>
        <dbReference type="SAM" id="MobiDB-lite"/>
    </source>
</evidence>
<feature type="region of interest" description="Disordered" evidence="14">
    <location>
        <begin position="1"/>
        <end position="172"/>
    </location>
</feature>